<feature type="transmembrane region" description="Helical" evidence="8">
    <location>
        <begin position="212"/>
        <end position="230"/>
    </location>
</feature>
<keyword evidence="7 8" id="KW-0472">Membrane</keyword>
<dbReference type="AlphaFoldDB" id="A0A6L8TD90"/>
<comment type="similarity">
    <text evidence="2 8">Belongs to the alanine or glycine:cation symporter (AGCS) (TC 2.A.25) family.</text>
</comment>
<protein>
    <submittedName>
        <fullName evidence="9">Amino acid carrier protein</fullName>
    </submittedName>
</protein>
<evidence type="ECO:0000256" key="1">
    <source>
        <dbReference type="ARBA" id="ARBA00004651"/>
    </source>
</evidence>
<evidence type="ECO:0000256" key="8">
    <source>
        <dbReference type="RuleBase" id="RU363064"/>
    </source>
</evidence>
<evidence type="ECO:0000256" key="4">
    <source>
        <dbReference type="ARBA" id="ARBA00022475"/>
    </source>
</evidence>
<organism evidence="9 10">
    <name type="scientific">Blautia massiliensis</name>
    <name type="common">ex Durand et al. 2017</name>
    <dbReference type="NCBI Taxonomy" id="1737424"/>
    <lineage>
        <taxon>Bacteria</taxon>
        <taxon>Bacillati</taxon>
        <taxon>Bacillota</taxon>
        <taxon>Clostridia</taxon>
        <taxon>Lachnospirales</taxon>
        <taxon>Lachnospiraceae</taxon>
        <taxon>Blautia</taxon>
    </lineage>
</organism>
<keyword evidence="3 8" id="KW-0813">Transport</keyword>
<feature type="transmembrane region" description="Helical" evidence="8">
    <location>
        <begin position="458"/>
        <end position="479"/>
    </location>
</feature>
<gene>
    <name evidence="9" type="ORF">GT694_08630</name>
</gene>
<dbReference type="Proteomes" id="UP000473323">
    <property type="component" value="Unassembled WGS sequence"/>
</dbReference>
<evidence type="ECO:0000313" key="10">
    <source>
        <dbReference type="Proteomes" id="UP000473323"/>
    </source>
</evidence>
<feature type="transmembrane region" description="Helical" evidence="8">
    <location>
        <begin position="242"/>
        <end position="263"/>
    </location>
</feature>
<keyword evidence="5 8" id="KW-0812">Transmembrane</keyword>
<evidence type="ECO:0000256" key="6">
    <source>
        <dbReference type="ARBA" id="ARBA00022989"/>
    </source>
</evidence>
<dbReference type="PROSITE" id="PS00873">
    <property type="entry name" value="NA_ALANINE_SYMP"/>
    <property type="match status" value="1"/>
</dbReference>
<dbReference type="Gene3D" id="1.20.1740.10">
    <property type="entry name" value="Amino acid/polyamine transporter I"/>
    <property type="match status" value="1"/>
</dbReference>
<name>A0A6L8TD90_9FIRM</name>
<comment type="subcellular location">
    <subcellularLocation>
        <location evidence="1 8">Cell membrane</location>
        <topology evidence="1 8">Multi-pass membrane protein</topology>
    </subcellularLocation>
</comment>
<evidence type="ECO:0000256" key="2">
    <source>
        <dbReference type="ARBA" id="ARBA00009261"/>
    </source>
</evidence>
<dbReference type="RefSeq" id="WP_044962034.1">
    <property type="nucleotide sequence ID" value="NZ_CP085976.1"/>
</dbReference>
<evidence type="ECO:0000256" key="5">
    <source>
        <dbReference type="ARBA" id="ARBA00022692"/>
    </source>
</evidence>
<dbReference type="PRINTS" id="PR00175">
    <property type="entry name" value="NAALASMPORT"/>
</dbReference>
<feature type="transmembrane region" description="Helical" evidence="8">
    <location>
        <begin position="269"/>
        <end position="293"/>
    </location>
</feature>
<dbReference type="EMBL" id="WWVT01000010">
    <property type="protein sequence ID" value="MZL62109.1"/>
    <property type="molecule type" value="Genomic_DNA"/>
</dbReference>
<feature type="transmembrane region" description="Helical" evidence="8">
    <location>
        <begin position="327"/>
        <end position="351"/>
    </location>
</feature>
<dbReference type="PANTHER" id="PTHR30330">
    <property type="entry name" value="AGSS FAMILY TRANSPORTER, SODIUM-ALANINE"/>
    <property type="match status" value="1"/>
</dbReference>
<dbReference type="Pfam" id="PF01235">
    <property type="entry name" value="Na_Ala_symp"/>
    <property type="match status" value="1"/>
</dbReference>
<comment type="caution">
    <text evidence="9">The sequence shown here is derived from an EMBL/GenBank/DDBJ whole genome shotgun (WGS) entry which is preliminary data.</text>
</comment>
<keyword evidence="4 8" id="KW-1003">Cell membrane</keyword>
<dbReference type="PANTHER" id="PTHR30330:SF1">
    <property type="entry name" value="AMINO-ACID CARRIER PROTEIN ALST"/>
    <property type="match status" value="1"/>
</dbReference>
<feature type="transmembrane region" description="Helical" evidence="8">
    <location>
        <begin position="166"/>
        <end position="192"/>
    </location>
</feature>
<feature type="transmembrane region" description="Helical" evidence="8">
    <location>
        <begin position="119"/>
        <end position="138"/>
    </location>
</feature>
<reference evidence="9 10" key="1">
    <citation type="journal article" date="2019" name="Nat. Med.">
        <title>A library of human gut bacterial isolates paired with longitudinal multiomics data enables mechanistic microbiome research.</title>
        <authorList>
            <person name="Poyet M."/>
            <person name="Groussin M."/>
            <person name="Gibbons S.M."/>
            <person name="Avila-Pacheco J."/>
            <person name="Jiang X."/>
            <person name="Kearney S.M."/>
            <person name="Perrotta A.R."/>
            <person name="Berdy B."/>
            <person name="Zhao S."/>
            <person name="Lieberman T.D."/>
            <person name="Swanson P.K."/>
            <person name="Smith M."/>
            <person name="Roesemann S."/>
            <person name="Alexander J.E."/>
            <person name="Rich S.A."/>
            <person name="Livny J."/>
            <person name="Vlamakis H."/>
            <person name="Clish C."/>
            <person name="Bullock K."/>
            <person name="Deik A."/>
            <person name="Scott J."/>
            <person name="Pierce K.A."/>
            <person name="Xavier R.J."/>
            <person name="Alm E.J."/>
        </authorList>
    </citation>
    <scope>NUCLEOTIDE SEQUENCE [LARGE SCALE GENOMIC DNA]</scope>
    <source>
        <strain evidence="9 10">BIOML-A4</strain>
    </source>
</reference>
<evidence type="ECO:0000256" key="7">
    <source>
        <dbReference type="ARBA" id="ARBA00023136"/>
    </source>
</evidence>
<dbReference type="GO" id="GO:0005283">
    <property type="term" value="F:amino acid:sodium symporter activity"/>
    <property type="evidence" value="ECO:0007669"/>
    <property type="project" value="InterPro"/>
</dbReference>
<dbReference type="GO" id="GO:0005886">
    <property type="term" value="C:plasma membrane"/>
    <property type="evidence" value="ECO:0007669"/>
    <property type="project" value="UniProtKB-SubCell"/>
</dbReference>
<evidence type="ECO:0000313" key="9">
    <source>
        <dbReference type="EMBL" id="MZL62109.1"/>
    </source>
</evidence>
<keyword evidence="8" id="KW-0769">Symport</keyword>
<accession>A0A6L8TD90</accession>
<feature type="transmembrane region" description="Helical" evidence="8">
    <location>
        <begin position="78"/>
        <end position="99"/>
    </location>
</feature>
<dbReference type="NCBIfam" id="TIGR00835">
    <property type="entry name" value="agcS"/>
    <property type="match status" value="1"/>
</dbReference>
<sequence>MEKVFEAINGVFSFIGPLSDFLWEFPTNFDWYSSIPILGNISFAIILLLGSGIFFSFRIGFMQVTYFKKGIRTMTEKRVVETGISPLASFFLSSAMRVGPGNILGVTGAIAVGGPGALFWMWISAFFGMAVAYMEGVLAQIFKEKKDDEFVGGLPFYGRKLLGNKVWIGVFLSVLYILYALCCLPAQGFNVVSSVGRMAEIVTGKTIPSGSAFYYIVGTLIVILTAAIAFGGIKKVSKWTDMMVPVMAVLYMVVVLLLIILNFTRIPYFFGSVFAGAFKPDAFFGGVFGTVLAQGVKRGLMSNEAGQGTITMSAAAADAKHPCEQGVIASLGVFLDTIVICTLTGFVVVMAHCWTGADAESWQALDKLPKYTESIAVLTPGTAMNGIVTFLVTLCFCLFAFTCLLGMISFSEIAANRIRKDKICINFVRCIGLFVAAFGILCNIAGLELGNLWAFSDLGNILIVFFNVPIVYVGAKYVFRATRHYKKNDGTPFTSEVIGRNDCAYWDEQAKKVVKNFSGK</sequence>
<feature type="transmembrane region" description="Helical" evidence="8">
    <location>
        <begin position="423"/>
        <end position="446"/>
    </location>
</feature>
<evidence type="ECO:0000256" key="3">
    <source>
        <dbReference type="ARBA" id="ARBA00022448"/>
    </source>
</evidence>
<dbReference type="InterPro" id="IPR001463">
    <property type="entry name" value="Na/Ala_symport"/>
</dbReference>
<keyword evidence="6 8" id="KW-1133">Transmembrane helix</keyword>
<feature type="transmembrane region" description="Helical" evidence="8">
    <location>
        <begin position="31"/>
        <end position="57"/>
    </location>
</feature>
<feature type="transmembrane region" description="Helical" evidence="8">
    <location>
        <begin position="387"/>
        <end position="411"/>
    </location>
</feature>
<proteinExistence type="inferred from homology"/>